<dbReference type="Proteomes" id="UP001642483">
    <property type="component" value="Unassembled WGS sequence"/>
</dbReference>
<organism evidence="4 5">
    <name type="scientific">Clavelina lepadiformis</name>
    <name type="common">Light-bulb sea squirt</name>
    <name type="synonym">Ascidia lepadiformis</name>
    <dbReference type="NCBI Taxonomy" id="159417"/>
    <lineage>
        <taxon>Eukaryota</taxon>
        <taxon>Metazoa</taxon>
        <taxon>Chordata</taxon>
        <taxon>Tunicata</taxon>
        <taxon>Ascidiacea</taxon>
        <taxon>Aplousobranchia</taxon>
        <taxon>Clavelinidae</taxon>
        <taxon>Clavelina</taxon>
    </lineage>
</organism>
<evidence type="ECO:0000256" key="3">
    <source>
        <dbReference type="SAM" id="SignalP"/>
    </source>
</evidence>
<dbReference type="InterPro" id="IPR000884">
    <property type="entry name" value="TSP1_rpt"/>
</dbReference>
<keyword evidence="5" id="KW-1185">Reference proteome</keyword>
<sequence>MQTLLKLLLCALLFLQQVSSQFLANVTITVPEEIVVLTRGVTAVVHGLDNEGVLEVYHNNEERPLTGQIITQIDRDHKEKEAKLVFDCGYFTQIGNYSFKIRDGLTHKILNVRVPLVSALRVPEIELKLKNEHEASTTDVKVSVMSQSDICKSDVVSQYPTQLNLMRDNTVIMSTRTVVFPPSSTIFSCHDFTQPGNYKVQLRMTHRGDDVIVRESNVMQVHWSSEYSLKLPKKILSCSGKGIRIKVMRPPCVPSDDIIQAVAKYNNGSYRVLTNATLGTSDHVTIPCHHFSELDSPGVCFRYVTSQFITRTVCRQMKKDTRFDVEGNWSGWSYWNTCARPCTSPVHRRTRSCNSPRPRGRGAKCSKEPTSHIQYDIQRTGNKSDCPVDAVAEISNDPSSKCLCRCQVSNCSCLTPESPQKCILTSPISGEFKHSNEMIWKLYTSSEYVIRVDVIDIQTRFGEVITVRDGGEPVYLTNQNKKVISWSNTVTLRYVRSTHSPVTNSCGFILAYEAIHKSQVTTTSDPVSKHVPAPKTPPSLMSNPVLLGSVGACVLIIIIVAMVSILKCRKQRAQGKNFRKEEACLEQRLTTPPDGKSSSNIDTESERPTPLGESSRCDIELPVTPKPGVAYYLAQRQLQLMKKEGKENSSQTYSAICMNDDTIREQETLLFGNLSKKRETT</sequence>
<dbReference type="SMART" id="SM00209">
    <property type="entry name" value="TSP1"/>
    <property type="match status" value="1"/>
</dbReference>
<dbReference type="SUPFAM" id="SSF49854">
    <property type="entry name" value="Spermadhesin, CUB domain"/>
    <property type="match status" value="1"/>
</dbReference>
<evidence type="ECO:0000313" key="5">
    <source>
        <dbReference type="Proteomes" id="UP001642483"/>
    </source>
</evidence>
<keyword evidence="2" id="KW-1133">Transmembrane helix</keyword>
<feature type="chain" id="PRO_5045631479" description="CUB domain-containing protein" evidence="3">
    <location>
        <begin position="21"/>
        <end position="681"/>
    </location>
</feature>
<keyword evidence="2" id="KW-0812">Transmembrane</keyword>
<dbReference type="PANTHER" id="PTHR16311">
    <property type="entry name" value="THROMBOSPONDIN TYPE I DOMAIN-CONTAINING 1"/>
    <property type="match status" value="1"/>
</dbReference>
<dbReference type="InterPro" id="IPR038877">
    <property type="entry name" value="THSD1"/>
</dbReference>
<protein>
    <recommendedName>
        <fullName evidence="6">CUB domain-containing protein</fullName>
    </recommendedName>
</protein>
<evidence type="ECO:0000256" key="1">
    <source>
        <dbReference type="SAM" id="MobiDB-lite"/>
    </source>
</evidence>
<reference evidence="4 5" key="1">
    <citation type="submission" date="2024-02" db="EMBL/GenBank/DDBJ databases">
        <authorList>
            <person name="Daric V."/>
            <person name="Darras S."/>
        </authorList>
    </citation>
    <scope>NUCLEOTIDE SEQUENCE [LARGE SCALE GENOMIC DNA]</scope>
</reference>
<keyword evidence="2" id="KW-0472">Membrane</keyword>
<dbReference type="Gene3D" id="2.20.100.10">
    <property type="entry name" value="Thrombospondin type-1 (TSP1) repeat"/>
    <property type="match status" value="1"/>
</dbReference>
<feature type="signal peptide" evidence="3">
    <location>
        <begin position="1"/>
        <end position="20"/>
    </location>
</feature>
<accession>A0ABP0H2L1</accession>
<evidence type="ECO:0008006" key="6">
    <source>
        <dbReference type="Google" id="ProtNLM"/>
    </source>
</evidence>
<feature type="transmembrane region" description="Helical" evidence="2">
    <location>
        <begin position="545"/>
        <end position="566"/>
    </location>
</feature>
<dbReference type="InterPro" id="IPR035914">
    <property type="entry name" value="Sperma_CUB_dom_sf"/>
</dbReference>
<keyword evidence="3" id="KW-0732">Signal</keyword>
<dbReference type="InterPro" id="IPR036383">
    <property type="entry name" value="TSP1_rpt_sf"/>
</dbReference>
<name>A0ABP0H2L1_CLALP</name>
<evidence type="ECO:0000256" key="2">
    <source>
        <dbReference type="SAM" id="Phobius"/>
    </source>
</evidence>
<dbReference type="PANTHER" id="PTHR16311:SF3">
    <property type="entry name" value="THROMBOSPONDIN TYPE-1 DOMAIN-CONTAINING PROTEIN 1"/>
    <property type="match status" value="1"/>
</dbReference>
<evidence type="ECO:0000313" key="4">
    <source>
        <dbReference type="EMBL" id="CAK8697169.1"/>
    </source>
</evidence>
<comment type="caution">
    <text evidence="4">The sequence shown here is derived from an EMBL/GenBank/DDBJ whole genome shotgun (WGS) entry which is preliminary data.</text>
</comment>
<dbReference type="EMBL" id="CAWYQH010000163">
    <property type="protein sequence ID" value="CAK8697169.1"/>
    <property type="molecule type" value="Genomic_DNA"/>
</dbReference>
<feature type="region of interest" description="Disordered" evidence="1">
    <location>
        <begin position="584"/>
        <end position="619"/>
    </location>
</feature>
<dbReference type="SUPFAM" id="SSF82895">
    <property type="entry name" value="TSP-1 type 1 repeat"/>
    <property type="match status" value="1"/>
</dbReference>
<gene>
    <name evidence="4" type="ORF">CVLEPA_LOCUS30437</name>
</gene>
<dbReference type="PROSITE" id="PS50092">
    <property type="entry name" value="TSP1"/>
    <property type="match status" value="1"/>
</dbReference>
<proteinExistence type="predicted"/>